<dbReference type="AlphaFoldDB" id="A0A5C6FZI7"/>
<evidence type="ECO:0000259" key="2">
    <source>
        <dbReference type="Pfam" id="PF01261"/>
    </source>
</evidence>
<dbReference type="EMBL" id="SJPZ01000001">
    <property type="protein sequence ID" value="TWU66710.1"/>
    <property type="molecule type" value="Genomic_DNA"/>
</dbReference>
<organism evidence="3 4">
    <name type="scientific">Crateriforma conspicua</name>
    <dbReference type="NCBI Taxonomy" id="2527996"/>
    <lineage>
        <taxon>Bacteria</taxon>
        <taxon>Pseudomonadati</taxon>
        <taxon>Planctomycetota</taxon>
        <taxon>Planctomycetia</taxon>
        <taxon>Planctomycetales</taxon>
        <taxon>Planctomycetaceae</taxon>
        <taxon>Crateriforma</taxon>
    </lineage>
</organism>
<evidence type="ECO:0000313" key="3">
    <source>
        <dbReference type="EMBL" id="TWU66710.1"/>
    </source>
</evidence>
<feature type="domain" description="Xylose isomerase-like TIM barrel" evidence="2">
    <location>
        <begin position="76"/>
        <end position="299"/>
    </location>
</feature>
<evidence type="ECO:0000256" key="1">
    <source>
        <dbReference type="SAM" id="SignalP"/>
    </source>
</evidence>
<gene>
    <name evidence="3" type="ORF">V7x_22810</name>
</gene>
<dbReference type="OrthoDB" id="259215at2"/>
<proteinExistence type="predicted"/>
<dbReference type="PROSITE" id="PS51318">
    <property type="entry name" value="TAT"/>
    <property type="match status" value="1"/>
</dbReference>
<comment type="caution">
    <text evidence="3">The sequence shown here is derived from an EMBL/GenBank/DDBJ whole genome shotgun (WGS) entry which is preliminary data.</text>
</comment>
<evidence type="ECO:0000313" key="4">
    <source>
        <dbReference type="Proteomes" id="UP000316476"/>
    </source>
</evidence>
<name>A0A5C6FZI7_9PLAN</name>
<sequence precursor="true">MTYSRRQVLCSAAAALAIPATTVSTAIAREPIQRTGPSRLKLALAAYSFRQYFSYMKGKKKQPQSDGPAMDMEGFLQYCADHGCDGAELTSYFFRNDPDRDYFLDLKRSAFLKGLAISGTAIGNNFTVGRGERLESEIAAAKQWIDHAAVLGAPHIRFFAGTGAQIEKEPARIDEAIEALEQCAEHAANHGIMLGVENHGNLTSDQMLTIMQRVSSPWVGMNLDTGNFFSDDPYGDLEKCVGYAVNVQVKVVMRSPDRTKSPADLKRIAAILRDGGYQGFVNLEYEEEQPYEHVPQALDELRQAIA</sequence>
<keyword evidence="1" id="KW-0732">Signal</keyword>
<protein>
    <submittedName>
        <fullName evidence="3">Xylose isomerase-like TIM barrel</fullName>
    </submittedName>
</protein>
<feature type="chain" id="PRO_5023056387" evidence="1">
    <location>
        <begin position="29"/>
        <end position="306"/>
    </location>
</feature>
<dbReference type="PANTHER" id="PTHR12110">
    <property type="entry name" value="HYDROXYPYRUVATE ISOMERASE"/>
    <property type="match status" value="1"/>
</dbReference>
<dbReference type="Pfam" id="PF01261">
    <property type="entry name" value="AP_endonuc_2"/>
    <property type="match status" value="1"/>
</dbReference>
<keyword evidence="3" id="KW-0413">Isomerase</keyword>
<dbReference type="InterPro" id="IPR013022">
    <property type="entry name" value="Xyl_isomerase-like_TIM-brl"/>
</dbReference>
<feature type="signal peptide" evidence="1">
    <location>
        <begin position="1"/>
        <end position="28"/>
    </location>
</feature>
<accession>A0A5C6FZI7</accession>
<dbReference type="InterPro" id="IPR036237">
    <property type="entry name" value="Xyl_isomerase-like_sf"/>
</dbReference>
<dbReference type="InterPro" id="IPR050312">
    <property type="entry name" value="IolE/XylAMocC-like"/>
</dbReference>
<dbReference type="SUPFAM" id="SSF51658">
    <property type="entry name" value="Xylose isomerase-like"/>
    <property type="match status" value="1"/>
</dbReference>
<dbReference type="RefSeq" id="WP_146414337.1">
    <property type="nucleotide sequence ID" value="NZ_SJPZ01000001.1"/>
</dbReference>
<dbReference type="GO" id="GO:0016853">
    <property type="term" value="F:isomerase activity"/>
    <property type="evidence" value="ECO:0007669"/>
    <property type="project" value="UniProtKB-KW"/>
</dbReference>
<dbReference type="Proteomes" id="UP000316476">
    <property type="component" value="Unassembled WGS sequence"/>
</dbReference>
<reference evidence="3 4" key="1">
    <citation type="submission" date="2019-02" db="EMBL/GenBank/DDBJ databases">
        <title>Deep-cultivation of Planctomycetes and their phenomic and genomic characterization uncovers novel biology.</title>
        <authorList>
            <person name="Wiegand S."/>
            <person name="Jogler M."/>
            <person name="Boedeker C."/>
            <person name="Pinto D."/>
            <person name="Vollmers J."/>
            <person name="Rivas-Marin E."/>
            <person name="Kohn T."/>
            <person name="Peeters S.H."/>
            <person name="Heuer A."/>
            <person name="Rast P."/>
            <person name="Oberbeckmann S."/>
            <person name="Bunk B."/>
            <person name="Jeske O."/>
            <person name="Meyerdierks A."/>
            <person name="Storesund J.E."/>
            <person name="Kallscheuer N."/>
            <person name="Luecker S."/>
            <person name="Lage O.M."/>
            <person name="Pohl T."/>
            <person name="Merkel B.J."/>
            <person name="Hornburger P."/>
            <person name="Mueller R.-W."/>
            <person name="Bruemmer F."/>
            <person name="Labrenz M."/>
            <person name="Spormann A.M."/>
            <person name="Op Den Camp H."/>
            <person name="Overmann J."/>
            <person name="Amann R."/>
            <person name="Jetten M.S.M."/>
            <person name="Mascher T."/>
            <person name="Medema M.H."/>
            <person name="Devos D.P."/>
            <person name="Kaster A.-K."/>
            <person name="Ovreas L."/>
            <person name="Rohde M."/>
            <person name="Galperin M.Y."/>
            <person name="Jogler C."/>
        </authorList>
    </citation>
    <scope>NUCLEOTIDE SEQUENCE [LARGE SCALE GENOMIC DNA]</scope>
    <source>
        <strain evidence="3 4">V7</strain>
    </source>
</reference>
<dbReference type="InterPro" id="IPR006311">
    <property type="entry name" value="TAT_signal"/>
</dbReference>
<dbReference type="Gene3D" id="3.20.20.150">
    <property type="entry name" value="Divalent-metal-dependent TIM barrel enzymes"/>
    <property type="match status" value="1"/>
</dbReference>
<dbReference type="PANTHER" id="PTHR12110:SF53">
    <property type="entry name" value="BLR5974 PROTEIN"/>
    <property type="match status" value="1"/>
</dbReference>